<protein>
    <recommendedName>
        <fullName evidence="1">Thioredoxin domain-containing protein</fullName>
    </recommendedName>
</protein>
<dbReference type="OrthoDB" id="10263751at2759"/>
<dbReference type="PROSITE" id="PS51352">
    <property type="entry name" value="THIOREDOXIN_2"/>
    <property type="match status" value="1"/>
</dbReference>
<dbReference type="PANTHER" id="PTHR46135:SF3">
    <property type="entry name" value="NME_NM23 FAMILY MEMBER 8"/>
    <property type="match status" value="1"/>
</dbReference>
<sequence>MSFQTDIKTVEDFKREVTDIPATLQIVECYQPWCGPCKAIQGTFRRIYFDAGDRAMKFFTLDVDKVAGFEEYKGKCQPIFLFYKDGQILEKVVGVQAPTLTRHIQTLST</sequence>
<comment type="caution">
    <text evidence="2">The sequence shown here is derived from an EMBL/GenBank/DDBJ whole genome shotgun (WGS) entry which is preliminary data.</text>
</comment>
<dbReference type="STRING" id="1157962.A0A250X8R9"/>
<dbReference type="EMBL" id="BEGY01000042">
    <property type="protein sequence ID" value="GAX79478.1"/>
    <property type="molecule type" value="Genomic_DNA"/>
</dbReference>
<dbReference type="Proteomes" id="UP000232323">
    <property type="component" value="Unassembled WGS sequence"/>
</dbReference>
<dbReference type="InterPro" id="IPR051766">
    <property type="entry name" value="TXND_domain-containing"/>
</dbReference>
<accession>A0A250X8R9</accession>
<organism evidence="2 3">
    <name type="scientific">Chlamydomonas eustigma</name>
    <dbReference type="NCBI Taxonomy" id="1157962"/>
    <lineage>
        <taxon>Eukaryota</taxon>
        <taxon>Viridiplantae</taxon>
        <taxon>Chlorophyta</taxon>
        <taxon>core chlorophytes</taxon>
        <taxon>Chlorophyceae</taxon>
        <taxon>CS clade</taxon>
        <taxon>Chlamydomonadales</taxon>
        <taxon>Chlamydomonadaceae</taxon>
        <taxon>Chlamydomonas</taxon>
    </lineage>
</organism>
<dbReference type="Pfam" id="PF00085">
    <property type="entry name" value="Thioredoxin"/>
    <property type="match status" value="1"/>
</dbReference>
<dbReference type="PANTHER" id="PTHR46135">
    <property type="entry name" value="NME/NM23 FAMILY MEMBER 8"/>
    <property type="match status" value="1"/>
</dbReference>
<evidence type="ECO:0000313" key="3">
    <source>
        <dbReference type="Proteomes" id="UP000232323"/>
    </source>
</evidence>
<dbReference type="PROSITE" id="PS00194">
    <property type="entry name" value="THIOREDOXIN_1"/>
    <property type="match status" value="1"/>
</dbReference>
<dbReference type="InterPro" id="IPR036249">
    <property type="entry name" value="Thioredoxin-like_sf"/>
</dbReference>
<feature type="domain" description="Thioredoxin" evidence="1">
    <location>
        <begin position="1"/>
        <end position="109"/>
    </location>
</feature>
<dbReference type="Gene3D" id="3.40.30.10">
    <property type="entry name" value="Glutaredoxin"/>
    <property type="match status" value="1"/>
</dbReference>
<proteinExistence type="predicted"/>
<dbReference type="InterPro" id="IPR017937">
    <property type="entry name" value="Thioredoxin_CS"/>
</dbReference>
<reference evidence="2 3" key="1">
    <citation type="submission" date="2017-08" db="EMBL/GenBank/DDBJ databases">
        <title>Acidophilic green algal genome provides insights into adaptation to an acidic environment.</title>
        <authorList>
            <person name="Hirooka S."/>
            <person name="Hirose Y."/>
            <person name="Kanesaki Y."/>
            <person name="Higuchi S."/>
            <person name="Fujiwara T."/>
            <person name="Onuma R."/>
            <person name="Era A."/>
            <person name="Ohbayashi R."/>
            <person name="Uzuka A."/>
            <person name="Nozaki H."/>
            <person name="Yoshikawa H."/>
            <person name="Miyagishima S.Y."/>
        </authorList>
    </citation>
    <scope>NUCLEOTIDE SEQUENCE [LARGE SCALE GENOMIC DNA]</scope>
    <source>
        <strain evidence="2 3">NIES-2499</strain>
    </source>
</reference>
<gene>
    <name evidence="2" type="ORF">CEUSTIGMA_g6919.t1</name>
</gene>
<dbReference type="InterPro" id="IPR013766">
    <property type="entry name" value="Thioredoxin_domain"/>
</dbReference>
<evidence type="ECO:0000313" key="2">
    <source>
        <dbReference type="EMBL" id="GAX79478.1"/>
    </source>
</evidence>
<dbReference type="AlphaFoldDB" id="A0A250X8R9"/>
<evidence type="ECO:0000259" key="1">
    <source>
        <dbReference type="PROSITE" id="PS51352"/>
    </source>
</evidence>
<name>A0A250X8R9_9CHLO</name>
<keyword evidence="3" id="KW-1185">Reference proteome</keyword>
<dbReference type="SUPFAM" id="SSF52833">
    <property type="entry name" value="Thioredoxin-like"/>
    <property type="match status" value="1"/>
</dbReference>